<organism evidence="2 3">
    <name type="scientific">Rattus norvegicus</name>
    <name type="common">Rat</name>
    <dbReference type="NCBI Taxonomy" id="10116"/>
    <lineage>
        <taxon>Eukaryota</taxon>
        <taxon>Metazoa</taxon>
        <taxon>Chordata</taxon>
        <taxon>Craniata</taxon>
        <taxon>Vertebrata</taxon>
        <taxon>Euteleostomi</taxon>
        <taxon>Mammalia</taxon>
        <taxon>Eutheria</taxon>
        <taxon>Euarchontoglires</taxon>
        <taxon>Glires</taxon>
        <taxon>Rodentia</taxon>
        <taxon>Myomorpha</taxon>
        <taxon>Muroidea</taxon>
        <taxon>Muridae</taxon>
        <taxon>Murinae</taxon>
        <taxon>Rattus</taxon>
    </lineage>
</organism>
<dbReference type="AlphaFoldDB" id="A6HB66"/>
<reference evidence="3" key="1">
    <citation type="submission" date="2005-09" db="EMBL/GenBank/DDBJ databases">
        <authorList>
            <person name="Mural R.J."/>
            <person name="Li P.W."/>
            <person name="Adams M.D."/>
            <person name="Amanatides P.G."/>
            <person name="Baden-Tillson H."/>
            <person name="Barnstead M."/>
            <person name="Chin S.H."/>
            <person name="Dew I."/>
            <person name="Evans C.A."/>
            <person name="Ferriera S."/>
            <person name="Flanigan M."/>
            <person name="Fosler C."/>
            <person name="Glodek A."/>
            <person name="Gu Z."/>
            <person name="Holt R.A."/>
            <person name="Jennings D."/>
            <person name="Kraft C.L."/>
            <person name="Lu F."/>
            <person name="Nguyen T."/>
            <person name="Nusskern D.R."/>
            <person name="Pfannkoch C.M."/>
            <person name="Sitter C."/>
            <person name="Sutton G.G."/>
            <person name="Venter J.C."/>
            <person name="Wang Z."/>
            <person name="Woodage T."/>
            <person name="Zheng X.H."/>
            <person name="Zhong F."/>
        </authorList>
    </citation>
    <scope>NUCLEOTIDE SEQUENCE [LARGE SCALE GENOMIC DNA]</scope>
    <source>
        <strain>BN</strain>
        <strain evidence="3">Sprague-Dawley</strain>
    </source>
</reference>
<sequence length="86" mass="9817">METSPEPGGTRAFSPSRTLPHRSGSPPKTFSIFFSKGICFRACVIKPEFYLLLNSPSVFFLTVSPTFWTEDRLCFLVKCWCTLRVF</sequence>
<name>A6HB66_RAT</name>
<proteinExistence type="predicted"/>
<gene>
    <name evidence="2" type="ORF">rCG_61447</name>
</gene>
<dbReference type="Proteomes" id="UP000234681">
    <property type="component" value="Chromosome 6"/>
</dbReference>
<feature type="region of interest" description="Disordered" evidence="1">
    <location>
        <begin position="1"/>
        <end position="25"/>
    </location>
</feature>
<accession>A6HB66</accession>
<protein>
    <submittedName>
        <fullName evidence="2">RCG61447</fullName>
    </submittedName>
</protein>
<evidence type="ECO:0000256" key="1">
    <source>
        <dbReference type="SAM" id="MobiDB-lite"/>
    </source>
</evidence>
<evidence type="ECO:0000313" key="2">
    <source>
        <dbReference type="EMBL" id="EDM03271.1"/>
    </source>
</evidence>
<dbReference type="EMBL" id="CH473947">
    <property type="protein sequence ID" value="EDM03271.1"/>
    <property type="molecule type" value="Genomic_DNA"/>
</dbReference>
<evidence type="ECO:0000313" key="3">
    <source>
        <dbReference type="Proteomes" id="UP000234681"/>
    </source>
</evidence>